<dbReference type="GO" id="GO:0044780">
    <property type="term" value="P:bacterial-type flagellum assembly"/>
    <property type="evidence" value="ECO:0007669"/>
    <property type="project" value="InterPro"/>
</dbReference>
<keyword evidence="5" id="KW-0282">Flagellum</keyword>
<gene>
    <name evidence="5" type="ORF">C2I19_09920</name>
</gene>
<sequence>MSVMEEFAALCRAETDLATRLVALLEQEQQWLIQRQENKLEALADEKSAVLDQLAQQSALRGKLLVGLGVQDKDTLYIWLADKPEACQAWLALEDMVGRAQGINQLNGGFVSERLTEVEGALTSLRAAAVSTLGYDREGNRPDVVTGRRLLGSA</sequence>
<evidence type="ECO:0000256" key="2">
    <source>
        <dbReference type="ARBA" id="ARBA00007703"/>
    </source>
</evidence>
<keyword evidence="6" id="KW-1185">Reference proteome</keyword>
<accession>A0A2S5DGB6</accession>
<evidence type="ECO:0000313" key="5">
    <source>
        <dbReference type="EMBL" id="POZ62130.1"/>
    </source>
</evidence>
<name>A0A2S5DGB6_9NEIS</name>
<comment type="similarity">
    <text evidence="2">Belongs to the FlgN family.</text>
</comment>
<keyword evidence="5" id="KW-0966">Cell projection</keyword>
<reference evidence="6" key="1">
    <citation type="submission" date="2018-02" db="EMBL/GenBank/DDBJ databases">
        <authorList>
            <person name="O'Hara-Hanley K."/>
            <person name="Soby S."/>
        </authorList>
    </citation>
    <scope>NUCLEOTIDE SEQUENCE [LARGE SCALE GENOMIC DNA]</scope>
    <source>
        <strain evidence="6">MWU14-2602</strain>
    </source>
</reference>
<dbReference type="Proteomes" id="UP000237082">
    <property type="component" value="Unassembled WGS sequence"/>
</dbReference>
<comment type="caution">
    <text evidence="5">The sequence shown here is derived from an EMBL/GenBank/DDBJ whole genome shotgun (WGS) entry which is preliminary data.</text>
</comment>
<keyword evidence="5" id="KW-0969">Cilium</keyword>
<evidence type="ECO:0000313" key="6">
    <source>
        <dbReference type="Proteomes" id="UP000237082"/>
    </source>
</evidence>
<dbReference type="Gene3D" id="1.20.58.300">
    <property type="entry name" value="FlgN-like"/>
    <property type="match status" value="1"/>
</dbReference>
<dbReference type="InterPro" id="IPR007809">
    <property type="entry name" value="FlgN-like"/>
</dbReference>
<dbReference type="InterPro" id="IPR036679">
    <property type="entry name" value="FlgN-like_sf"/>
</dbReference>
<feature type="coiled-coil region" evidence="4">
    <location>
        <begin position="26"/>
        <end position="57"/>
    </location>
</feature>
<evidence type="ECO:0000256" key="4">
    <source>
        <dbReference type="SAM" id="Coils"/>
    </source>
</evidence>
<proteinExistence type="inferred from homology"/>
<dbReference type="Pfam" id="PF05130">
    <property type="entry name" value="FlgN"/>
    <property type="match status" value="1"/>
</dbReference>
<dbReference type="EMBL" id="PQWB01000036">
    <property type="protein sequence ID" value="POZ62130.1"/>
    <property type="molecule type" value="Genomic_DNA"/>
</dbReference>
<keyword evidence="4" id="KW-0175">Coiled coil</keyword>
<comment type="function">
    <text evidence="1">Required for the efficient initiation of filament assembly.</text>
</comment>
<evidence type="ECO:0000256" key="3">
    <source>
        <dbReference type="ARBA" id="ARBA00022795"/>
    </source>
</evidence>
<dbReference type="AlphaFoldDB" id="A0A2S5DGB6"/>
<evidence type="ECO:0000256" key="1">
    <source>
        <dbReference type="ARBA" id="ARBA00002397"/>
    </source>
</evidence>
<keyword evidence="3" id="KW-1005">Bacterial flagellum biogenesis</keyword>
<protein>
    <submittedName>
        <fullName evidence="5">Flagellar biosynthesis protein FlgN</fullName>
    </submittedName>
</protein>
<organism evidence="5 6">
    <name type="scientific">Chromobacterium alticapitis</name>
    <dbReference type="NCBI Taxonomy" id="2073169"/>
    <lineage>
        <taxon>Bacteria</taxon>
        <taxon>Pseudomonadati</taxon>
        <taxon>Pseudomonadota</taxon>
        <taxon>Betaproteobacteria</taxon>
        <taxon>Neisseriales</taxon>
        <taxon>Chromobacteriaceae</taxon>
        <taxon>Chromobacterium</taxon>
    </lineage>
</organism>
<dbReference type="SUPFAM" id="SSF140566">
    <property type="entry name" value="FlgN-like"/>
    <property type="match status" value="1"/>
</dbReference>